<evidence type="ECO:0000256" key="1">
    <source>
        <dbReference type="ARBA" id="ARBA00007692"/>
    </source>
</evidence>
<dbReference type="InterPro" id="IPR003690">
    <property type="entry name" value="MTERF"/>
</dbReference>
<reference evidence="4" key="1">
    <citation type="submission" date="2021-01" db="EMBL/GenBank/DDBJ databases">
        <authorList>
            <person name="Corre E."/>
            <person name="Pelletier E."/>
            <person name="Niang G."/>
            <person name="Scheremetjew M."/>
            <person name="Finn R."/>
            <person name="Kale V."/>
            <person name="Holt S."/>
            <person name="Cochrane G."/>
            <person name="Meng A."/>
            <person name="Brown T."/>
            <person name="Cohen L."/>
        </authorList>
    </citation>
    <scope>NUCLEOTIDE SEQUENCE</scope>
    <source>
        <strain evidence="4">CCMP1320</strain>
    </source>
</reference>
<dbReference type="GO" id="GO:0003676">
    <property type="term" value="F:nucleic acid binding"/>
    <property type="evidence" value="ECO:0007669"/>
    <property type="project" value="InterPro"/>
</dbReference>
<keyword evidence="3" id="KW-0809">Transit peptide</keyword>
<dbReference type="InterPro" id="IPR038538">
    <property type="entry name" value="MTERF_sf"/>
</dbReference>
<comment type="similarity">
    <text evidence="1">Belongs to the mTERF family.</text>
</comment>
<keyword evidence="2" id="KW-0805">Transcription regulation</keyword>
<accession>A0A7S3R9V1</accession>
<dbReference type="Pfam" id="PF02536">
    <property type="entry name" value="mTERF"/>
    <property type="match status" value="1"/>
</dbReference>
<evidence type="ECO:0000256" key="2">
    <source>
        <dbReference type="ARBA" id="ARBA00022472"/>
    </source>
</evidence>
<dbReference type="GO" id="GO:0006353">
    <property type="term" value="P:DNA-templated transcription termination"/>
    <property type="evidence" value="ECO:0007669"/>
    <property type="project" value="UniProtKB-KW"/>
</dbReference>
<keyword evidence="2" id="KW-0804">Transcription</keyword>
<dbReference type="SMART" id="SM00733">
    <property type="entry name" value="Mterf"/>
    <property type="match status" value="2"/>
</dbReference>
<dbReference type="EMBL" id="HBIP01036534">
    <property type="protein sequence ID" value="CAE0507079.1"/>
    <property type="molecule type" value="Transcribed_RNA"/>
</dbReference>
<protein>
    <submittedName>
        <fullName evidence="4">Uncharacterized protein</fullName>
    </submittedName>
</protein>
<keyword evidence="2" id="KW-0806">Transcription termination</keyword>
<proteinExistence type="inferred from homology"/>
<dbReference type="Gene3D" id="1.25.70.10">
    <property type="entry name" value="Transcription termination factor 3, mitochondrial"/>
    <property type="match status" value="1"/>
</dbReference>
<name>A0A7S3R9V1_DUNTE</name>
<dbReference type="AlphaFoldDB" id="A0A7S3R9V1"/>
<sequence length="233" mass="26666">MQVLHTKELSACKQFARTRQPFAGHRIPCRRRSIQCDAQSTLPTHNAGPNNAVEAFKPAGLGEAYNRINTITSGAILEQLSVNQCTTVVDYLFGLGLGPRELELVLIRYPETFKRHRTDIEQVVEFLQTDLQFHGDELRHVITKFPAVLGLHIKAHLRPHVIYLQSLGIAREQILHRPLLLGEGIETVCHFLRMCRVPRKDMARLLATYPIDYCLRFDFSSLERDGKKEELEE</sequence>
<evidence type="ECO:0000256" key="3">
    <source>
        <dbReference type="ARBA" id="ARBA00022946"/>
    </source>
</evidence>
<gene>
    <name evidence="4" type="ORF">DTER00134_LOCUS22155</name>
</gene>
<organism evidence="4">
    <name type="scientific">Dunaliella tertiolecta</name>
    <name type="common">Green alga</name>
    <dbReference type="NCBI Taxonomy" id="3047"/>
    <lineage>
        <taxon>Eukaryota</taxon>
        <taxon>Viridiplantae</taxon>
        <taxon>Chlorophyta</taxon>
        <taxon>core chlorophytes</taxon>
        <taxon>Chlorophyceae</taxon>
        <taxon>CS clade</taxon>
        <taxon>Chlamydomonadales</taxon>
        <taxon>Dunaliellaceae</taxon>
        <taxon>Dunaliella</taxon>
    </lineage>
</organism>
<evidence type="ECO:0000313" key="4">
    <source>
        <dbReference type="EMBL" id="CAE0507079.1"/>
    </source>
</evidence>